<dbReference type="AlphaFoldDB" id="A0ABD0JYX0"/>
<dbReference type="PANTHER" id="PTHR14694">
    <property type="entry name" value="CALCIUM-RESPONSIVE TRANSCRIPTION FACTOR"/>
    <property type="match status" value="1"/>
</dbReference>
<dbReference type="PANTHER" id="PTHR14694:SF1">
    <property type="entry name" value="CALCIUM-RESPONSIVE TRANSCRIPTION FACTOR"/>
    <property type="match status" value="1"/>
</dbReference>
<protein>
    <recommendedName>
        <fullName evidence="4">Calcium-responsive transcription factor</fullName>
    </recommendedName>
</protein>
<comment type="caution">
    <text evidence="2">The sequence shown here is derived from an EMBL/GenBank/DDBJ whole genome shotgun (WGS) entry which is preliminary data.</text>
</comment>
<gene>
    <name evidence="2" type="ORF">BaRGS_00028584</name>
</gene>
<proteinExistence type="predicted"/>
<dbReference type="Proteomes" id="UP001519460">
    <property type="component" value="Unassembled WGS sequence"/>
</dbReference>
<name>A0ABD0JYX0_9CAEN</name>
<dbReference type="Pfam" id="PF15299">
    <property type="entry name" value="ALS2CR8"/>
    <property type="match status" value="1"/>
</dbReference>
<reference evidence="2 3" key="1">
    <citation type="journal article" date="2023" name="Sci. Data">
        <title>Genome assembly of the Korean intertidal mud-creeper Batillaria attramentaria.</title>
        <authorList>
            <person name="Patra A.K."/>
            <person name="Ho P.T."/>
            <person name="Jun S."/>
            <person name="Lee S.J."/>
            <person name="Kim Y."/>
            <person name="Won Y.J."/>
        </authorList>
    </citation>
    <scope>NUCLEOTIDE SEQUENCE [LARGE SCALE GENOMIC DNA]</scope>
    <source>
        <strain evidence="2">Wonlab-2016</strain>
    </source>
</reference>
<evidence type="ECO:0008006" key="4">
    <source>
        <dbReference type="Google" id="ProtNLM"/>
    </source>
</evidence>
<evidence type="ECO:0000313" key="3">
    <source>
        <dbReference type="Proteomes" id="UP001519460"/>
    </source>
</evidence>
<dbReference type="InterPro" id="IPR029309">
    <property type="entry name" value="CaRF"/>
</dbReference>
<dbReference type="EMBL" id="JACVVK020000286">
    <property type="protein sequence ID" value="KAK7480199.1"/>
    <property type="molecule type" value="Genomic_DNA"/>
</dbReference>
<feature type="compositionally biased region" description="Low complexity" evidence="1">
    <location>
        <begin position="659"/>
        <end position="670"/>
    </location>
</feature>
<sequence>MTKDHAAATNSTDVSVSTQAAVLVTLPNTTVTAGNGTQTVELGIKQESEEGATTASCASDVSGILTPGSLSTGSESANLRRFPHPLVKEFLATPSFMHTLQNMHGLKLASQSAADDNNTQIPLTSQKIRATHATLQSLLAAPISAARVITQPETIQVITLPTTSDLITTSQPDGAGRVWQVVPSIGNPEIATIIAVADPSELIQATKTDLGEGIDLDIHEASGDLSVATADGMAAILMPPPPAPTSAVLQNCPLWATRLQNCEKIGESYRGYVESEVQLDLLLTYHKQQTQSFWGTRQSPSPAKPSTRLMWKSQYVPFDGIPFVNIGSRAVVMECQYGPRRKGNAHKRYHDGSQANVYRQTCPARIYIKKVRKFPEYAVDLRQDKKLLRIAMDKAFHELRERQLDGWGQERYYVQLPTEKAHEFHDDGAGGTDKKDTLSLEGEMINGEDGEIEDVRLHPKVAQKIRSLVSGGETRVYAIRRQLRAYVLRELFAGTDTVPERHDLTLFPTVNDLKNHIHQALKDIENGSLPLTASTVNVEILPGEGNVGAGDMEEGEDRLSALLERGITASLPMPETVTVTLTQNPDEDGHHVISRIETHLSDGTTQVSTTLTPETARLLSKLHPGLFPSDSLLQLGTAPSQTSAEEPEPTPSLNVGVDSSSTLTNNSQNTAPGLPAGGEADVIEGSAEVMQIVNPDEACTQILPAAAVETEVPVQIAVTEEDGVIVAQGVGATEGKGEEVLVGDTEMITISMTDDSQLVLAAPVTEGFETQ</sequence>
<feature type="compositionally biased region" description="Polar residues" evidence="1">
    <location>
        <begin position="631"/>
        <end position="644"/>
    </location>
</feature>
<feature type="region of interest" description="Disordered" evidence="1">
    <location>
        <begin position="630"/>
        <end position="676"/>
    </location>
</feature>
<keyword evidence="3" id="KW-1185">Reference proteome</keyword>
<organism evidence="2 3">
    <name type="scientific">Batillaria attramentaria</name>
    <dbReference type="NCBI Taxonomy" id="370345"/>
    <lineage>
        <taxon>Eukaryota</taxon>
        <taxon>Metazoa</taxon>
        <taxon>Spiralia</taxon>
        <taxon>Lophotrochozoa</taxon>
        <taxon>Mollusca</taxon>
        <taxon>Gastropoda</taxon>
        <taxon>Caenogastropoda</taxon>
        <taxon>Sorbeoconcha</taxon>
        <taxon>Cerithioidea</taxon>
        <taxon>Batillariidae</taxon>
        <taxon>Batillaria</taxon>
    </lineage>
</organism>
<accession>A0ABD0JYX0</accession>
<evidence type="ECO:0000256" key="1">
    <source>
        <dbReference type="SAM" id="MobiDB-lite"/>
    </source>
</evidence>
<evidence type="ECO:0000313" key="2">
    <source>
        <dbReference type="EMBL" id="KAK7480199.1"/>
    </source>
</evidence>